<dbReference type="NCBIfam" id="TIGR02447">
    <property type="entry name" value="yiiD_Cterm"/>
    <property type="match status" value="1"/>
</dbReference>
<accession>A0A1X9NMR3</accession>
<feature type="domain" description="Thioesterase putative" evidence="1">
    <location>
        <begin position="16"/>
        <end position="153"/>
    </location>
</feature>
<keyword evidence="3" id="KW-1185">Reference proteome</keyword>
<sequence length="158" mass="17758">MADLLPPEQVSPLLGEFFAETLPITKYLNMRVHEYTGDKFSLAIDLEPSINDKMTAFGGSLYCVSVMNCWGMVYLQGRQRGINPNMVVSHAEIDYLAPVDDEVIIATCYEPEDADWDSFFESFNNRGKARAKVSSSIWCRGKEAVRFNGQYAIIGLID</sequence>
<protein>
    <recommendedName>
        <fullName evidence="1">Thioesterase putative domain-containing protein</fullName>
    </recommendedName>
</protein>
<evidence type="ECO:0000259" key="1">
    <source>
        <dbReference type="Pfam" id="PF09500"/>
    </source>
</evidence>
<dbReference type="InterPro" id="IPR029069">
    <property type="entry name" value="HotDog_dom_sf"/>
</dbReference>
<dbReference type="InterPro" id="IPR012660">
    <property type="entry name" value="YiiD_C"/>
</dbReference>
<dbReference type="Pfam" id="PF09500">
    <property type="entry name" value="YiiD_C"/>
    <property type="match status" value="1"/>
</dbReference>
<dbReference type="Gene3D" id="3.10.129.10">
    <property type="entry name" value="Hotdog Thioesterase"/>
    <property type="match status" value="1"/>
</dbReference>
<gene>
    <name evidence="2" type="ORF">BST96_19440</name>
</gene>
<name>A0A1X9NMR3_9GAMM</name>
<evidence type="ECO:0000313" key="3">
    <source>
        <dbReference type="Proteomes" id="UP000193450"/>
    </source>
</evidence>
<dbReference type="EMBL" id="CP019343">
    <property type="protein sequence ID" value="ARN76077.1"/>
    <property type="molecule type" value="Genomic_DNA"/>
</dbReference>
<reference evidence="2 3" key="1">
    <citation type="submission" date="2016-11" db="EMBL/GenBank/DDBJ databases">
        <title>Trade-off between light-utilization and light-protection in marine flavobacteria.</title>
        <authorList>
            <person name="Kumagai Y."/>
        </authorList>
    </citation>
    <scope>NUCLEOTIDE SEQUENCE [LARGE SCALE GENOMIC DNA]</scope>
    <source>
        <strain evidence="2 3">NBRC 107125</strain>
    </source>
</reference>
<dbReference type="STRING" id="716816.BST96_19440"/>
<dbReference type="OrthoDB" id="572024at2"/>
<organism evidence="2 3">
    <name type="scientific">Oceanicoccus sagamiensis</name>
    <dbReference type="NCBI Taxonomy" id="716816"/>
    <lineage>
        <taxon>Bacteria</taxon>
        <taxon>Pseudomonadati</taxon>
        <taxon>Pseudomonadota</taxon>
        <taxon>Gammaproteobacteria</taxon>
        <taxon>Cellvibrionales</taxon>
        <taxon>Spongiibacteraceae</taxon>
        <taxon>Oceanicoccus</taxon>
    </lineage>
</organism>
<dbReference type="KEGG" id="osg:BST96_19440"/>
<evidence type="ECO:0000313" key="2">
    <source>
        <dbReference type="EMBL" id="ARN76077.1"/>
    </source>
</evidence>
<proteinExistence type="predicted"/>
<dbReference type="SUPFAM" id="SSF54637">
    <property type="entry name" value="Thioesterase/thiol ester dehydrase-isomerase"/>
    <property type="match status" value="1"/>
</dbReference>
<dbReference type="AlphaFoldDB" id="A0A1X9NMR3"/>
<dbReference type="Proteomes" id="UP000193450">
    <property type="component" value="Chromosome"/>
</dbReference>
<dbReference type="RefSeq" id="WP_085760279.1">
    <property type="nucleotide sequence ID" value="NZ_CP019343.1"/>
</dbReference>